<keyword evidence="1" id="KW-0378">Hydrolase</keyword>
<dbReference type="InterPro" id="IPR000801">
    <property type="entry name" value="Esterase-like"/>
</dbReference>
<dbReference type="PANTHER" id="PTHR48098:SF6">
    <property type="entry name" value="FERRI-BACILLIBACTIN ESTERASE BESA"/>
    <property type="match status" value="1"/>
</dbReference>
<proteinExistence type="predicted"/>
<protein>
    <submittedName>
        <fullName evidence="1">Alpha/beta hydrolase-fold protein</fullName>
    </submittedName>
</protein>
<evidence type="ECO:0000313" key="2">
    <source>
        <dbReference type="Proteomes" id="UP001164705"/>
    </source>
</evidence>
<dbReference type="KEGG" id="lnu:N7U66_11280"/>
<dbReference type="Pfam" id="PF00756">
    <property type="entry name" value="Esterase"/>
    <property type="match status" value="1"/>
</dbReference>
<dbReference type="RefSeq" id="WP_267675389.1">
    <property type="nucleotide sequence ID" value="NZ_CP113088.1"/>
</dbReference>
<dbReference type="InterPro" id="IPR050583">
    <property type="entry name" value="Mycobacterial_A85_antigen"/>
</dbReference>
<dbReference type="GO" id="GO:0016787">
    <property type="term" value="F:hydrolase activity"/>
    <property type="evidence" value="ECO:0007669"/>
    <property type="project" value="UniProtKB-KW"/>
</dbReference>
<organism evidence="1 2">
    <name type="scientific">Lacinutrix neustonica</name>
    <dbReference type="NCBI Taxonomy" id="2980107"/>
    <lineage>
        <taxon>Bacteria</taxon>
        <taxon>Pseudomonadati</taxon>
        <taxon>Bacteroidota</taxon>
        <taxon>Flavobacteriia</taxon>
        <taxon>Flavobacteriales</taxon>
        <taxon>Flavobacteriaceae</taxon>
        <taxon>Lacinutrix</taxon>
    </lineage>
</organism>
<gene>
    <name evidence="1" type="ORF">N7U66_11280</name>
</gene>
<dbReference type="SUPFAM" id="SSF53474">
    <property type="entry name" value="alpha/beta-Hydrolases"/>
    <property type="match status" value="1"/>
</dbReference>
<sequence length="195" mass="21970">MKNCIPVLIILFCFKFSIAQTTYKRFTSSKLGGERDIKIQLPRTYGNGTESYPIIVVLDGDFMFQIVAGNADYIPYWNNMPESIVVGVNQFGKREADTLISESNGLPIDTGAAFLEFVSLELIPFIEKTYRTEPFKVVVGHGSTANFINYFLLKEKPVFDAYIAVSPKLTSGMTSLISKKLSRNPKSNILLYRHF</sequence>
<name>A0A9E8MTJ9_9FLAO</name>
<keyword evidence="2" id="KW-1185">Reference proteome</keyword>
<reference evidence="1" key="1">
    <citation type="submission" date="2022-11" db="EMBL/GenBank/DDBJ databases">
        <title>Lacinutrix neustonica HL-RS19T sp. nov., isolated from the surface microlayer sample of brackish Lake Shihwa.</title>
        <authorList>
            <person name="Choi J.Y."/>
            <person name="Hwang C.Y."/>
        </authorList>
    </citation>
    <scope>NUCLEOTIDE SEQUENCE</scope>
    <source>
        <strain evidence="1">HL-RS19</strain>
    </source>
</reference>
<evidence type="ECO:0000313" key="1">
    <source>
        <dbReference type="EMBL" id="WAC00841.1"/>
    </source>
</evidence>
<dbReference type="InterPro" id="IPR029058">
    <property type="entry name" value="AB_hydrolase_fold"/>
</dbReference>
<dbReference type="Gene3D" id="3.40.50.1820">
    <property type="entry name" value="alpha/beta hydrolase"/>
    <property type="match status" value="1"/>
</dbReference>
<accession>A0A9E8MTJ9</accession>
<dbReference type="Proteomes" id="UP001164705">
    <property type="component" value="Chromosome"/>
</dbReference>
<dbReference type="AlphaFoldDB" id="A0A9E8MTJ9"/>
<dbReference type="EMBL" id="CP113088">
    <property type="protein sequence ID" value="WAC00841.1"/>
    <property type="molecule type" value="Genomic_DNA"/>
</dbReference>
<dbReference type="PANTHER" id="PTHR48098">
    <property type="entry name" value="ENTEROCHELIN ESTERASE-RELATED"/>
    <property type="match status" value="1"/>
</dbReference>